<reference evidence="2 3" key="1">
    <citation type="submission" date="2024-03" db="EMBL/GenBank/DDBJ databases">
        <title>Draft genome sequence of Pseudonocardia tropica JCM 19149.</title>
        <authorList>
            <person name="Butdee W."/>
            <person name="Duangmal K."/>
        </authorList>
    </citation>
    <scope>NUCLEOTIDE SEQUENCE [LARGE SCALE GENOMIC DNA]</scope>
    <source>
        <strain evidence="2 3">JCM 19149</strain>
    </source>
</reference>
<keyword evidence="1" id="KW-0472">Membrane</keyword>
<dbReference type="EMBL" id="JBEDNP010000006">
    <property type="protein sequence ID" value="MEQ3539680.1"/>
    <property type="molecule type" value="Genomic_DNA"/>
</dbReference>
<accession>A0ABV1JUP7</accession>
<comment type="caution">
    <text evidence="2">The sequence shown here is derived from an EMBL/GenBank/DDBJ whole genome shotgun (WGS) entry which is preliminary data.</text>
</comment>
<keyword evidence="1" id="KW-0812">Transmembrane</keyword>
<dbReference type="Proteomes" id="UP001464923">
    <property type="component" value="Unassembled WGS sequence"/>
</dbReference>
<name>A0ABV1JUP7_9PSEU</name>
<sequence>MIRVAWAALAAFVTAFAVFETVKHGGATIPLGLLGVGLPFAARLPLPATVRRLAGHPVPPVLVLVGATLLTGSQEQAAPPFTLGLTWLATVAVLRVLRPATRPSRT</sequence>
<organism evidence="2 3">
    <name type="scientific">Pseudonocardia tropica</name>
    <dbReference type="NCBI Taxonomy" id="681289"/>
    <lineage>
        <taxon>Bacteria</taxon>
        <taxon>Bacillati</taxon>
        <taxon>Actinomycetota</taxon>
        <taxon>Actinomycetes</taxon>
        <taxon>Pseudonocardiales</taxon>
        <taxon>Pseudonocardiaceae</taxon>
        <taxon>Pseudonocardia</taxon>
    </lineage>
</organism>
<keyword evidence="1" id="KW-1133">Transmembrane helix</keyword>
<evidence type="ECO:0000313" key="3">
    <source>
        <dbReference type="Proteomes" id="UP001464923"/>
    </source>
</evidence>
<feature type="transmembrane region" description="Helical" evidence="1">
    <location>
        <begin position="53"/>
        <end position="71"/>
    </location>
</feature>
<feature type="transmembrane region" description="Helical" evidence="1">
    <location>
        <begin position="77"/>
        <end position="97"/>
    </location>
</feature>
<gene>
    <name evidence="2" type="ORF">WHI96_12660</name>
</gene>
<protein>
    <submittedName>
        <fullName evidence="2">Uncharacterized protein</fullName>
    </submittedName>
</protein>
<dbReference type="RefSeq" id="WP_345648863.1">
    <property type="nucleotide sequence ID" value="NZ_BAABLY010000059.1"/>
</dbReference>
<proteinExistence type="predicted"/>
<feature type="transmembrane region" description="Helical" evidence="1">
    <location>
        <begin position="27"/>
        <end position="46"/>
    </location>
</feature>
<evidence type="ECO:0000313" key="2">
    <source>
        <dbReference type="EMBL" id="MEQ3539680.1"/>
    </source>
</evidence>
<evidence type="ECO:0000256" key="1">
    <source>
        <dbReference type="SAM" id="Phobius"/>
    </source>
</evidence>
<keyword evidence="3" id="KW-1185">Reference proteome</keyword>